<organism evidence="6 7">
    <name type="scientific">Mycoplasma amphoriforme A39</name>
    <dbReference type="NCBI Taxonomy" id="572419"/>
    <lineage>
        <taxon>Bacteria</taxon>
        <taxon>Bacillati</taxon>
        <taxon>Mycoplasmatota</taxon>
        <taxon>Mollicutes</taxon>
        <taxon>Mycoplasmataceae</taxon>
        <taxon>Mycoplasma</taxon>
    </lineage>
</organism>
<dbReference type="RefSeq" id="WP_343251541.1">
    <property type="nucleotide sequence ID" value="NZ_HG937516.1"/>
</dbReference>
<evidence type="ECO:0000313" key="6">
    <source>
        <dbReference type="EMBL" id="CDN40201.1"/>
    </source>
</evidence>
<keyword evidence="2 4" id="KW-0560">Oxidoreductase</keyword>
<dbReference type="InterPro" id="IPR050771">
    <property type="entry name" value="Alpha-ketoacid_DH_E1_comp"/>
</dbReference>
<comment type="cofactor">
    <cofactor evidence="1 4">
        <name>thiamine diphosphate</name>
        <dbReference type="ChEBI" id="CHEBI:58937"/>
    </cofactor>
</comment>
<dbReference type="InterPro" id="IPR017596">
    <property type="entry name" value="PdhA/BkdA"/>
</dbReference>
<dbReference type="InterPro" id="IPR001017">
    <property type="entry name" value="DH_E1"/>
</dbReference>
<dbReference type="EMBL" id="HG937516">
    <property type="protein sequence ID" value="CDN40201.1"/>
    <property type="molecule type" value="Genomic_DNA"/>
</dbReference>
<dbReference type="KEGG" id="mamp:MAMA39_00760"/>
<comment type="function">
    <text evidence="4">The pyruvate dehydrogenase complex catalyzes the overall conversion of pyruvate to acetyl-CoA and CO(2). It contains multiple copies of three enzymatic components: pyruvate dehydrogenase (E1), dihydrolipoamide acetyltransferase (E2) and lipoamide dehydrogenase (E3).</text>
</comment>
<comment type="catalytic activity">
    <reaction evidence="4">
        <text>N(6)-[(R)-lipoyl]-L-lysyl-[protein] + pyruvate + H(+) = N(6)-[(R)-S(8)-acetyldihydrolipoyl]-L-lysyl-[protein] + CO2</text>
        <dbReference type="Rhea" id="RHEA:19189"/>
        <dbReference type="Rhea" id="RHEA-COMP:10474"/>
        <dbReference type="Rhea" id="RHEA-COMP:10478"/>
        <dbReference type="ChEBI" id="CHEBI:15361"/>
        <dbReference type="ChEBI" id="CHEBI:15378"/>
        <dbReference type="ChEBI" id="CHEBI:16526"/>
        <dbReference type="ChEBI" id="CHEBI:83099"/>
        <dbReference type="ChEBI" id="CHEBI:83111"/>
        <dbReference type="EC" id="1.2.4.1"/>
    </reaction>
</comment>
<reference evidence="6 7" key="1">
    <citation type="journal article" date="2015" name="Clin. Infect. Dis.">
        <title>Genomic Investigations unmask Mycoplasma amphoriforme, a new respiratory pathogen.</title>
        <authorList>
            <person name="Gillespie S.H."/>
            <person name="Ling C.L."/>
            <person name="Oravcova K."/>
            <person name="Pinheiro M."/>
            <person name="Wells L."/>
            <person name="Bryant J.M."/>
            <person name="McHugh T.D."/>
            <person name="Bebear C."/>
            <person name="Webster D."/>
            <person name="Harris S.R."/>
            <person name="Seth-Smith H.M."/>
            <person name="Thomson N.R."/>
        </authorList>
    </citation>
    <scope>NUCLEOTIDE SEQUENCE [LARGE SCALE GENOMIC DNA]</scope>
    <source>
        <strain evidence="6 7">A39</strain>
    </source>
</reference>
<dbReference type="AlphaFoldDB" id="A0A292IH06"/>
<evidence type="ECO:0000313" key="7">
    <source>
        <dbReference type="Proteomes" id="UP000261764"/>
    </source>
</evidence>
<accession>A0A292IH06</accession>
<evidence type="ECO:0000256" key="2">
    <source>
        <dbReference type="ARBA" id="ARBA00023002"/>
    </source>
</evidence>
<dbReference type="SUPFAM" id="SSF52518">
    <property type="entry name" value="Thiamin diphosphate-binding fold (THDP-binding)"/>
    <property type="match status" value="1"/>
</dbReference>
<keyword evidence="4" id="KW-0670">Pyruvate</keyword>
<dbReference type="GO" id="GO:0004739">
    <property type="term" value="F:pyruvate dehydrogenase (acetyl-transferring) activity"/>
    <property type="evidence" value="ECO:0007669"/>
    <property type="project" value="UniProtKB-UniRule"/>
</dbReference>
<dbReference type="GO" id="GO:0009083">
    <property type="term" value="P:branched-chain amino acid catabolic process"/>
    <property type="evidence" value="ECO:0007669"/>
    <property type="project" value="TreeGrafter"/>
</dbReference>
<comment type="subunit">
    <text evidence="4">Heterodimer of an alpha and a beta chain.</text>
</comment>
<dbReference type="PANTHER" id="PTHR43380:SF1">
    <property type="entry name" value="2-OXOISOVALERATE DEHYDROGENASE SUBUNIT ALPHA, MITOCHONDRIAL"/>
    <property type="match status" value="1"/>
</dbReference>
<protein>
    <recommendedName>
        <fullName evidence="4">Pyruvate dehydrogenase E1 component subunit alpha</fullName>
        <ecNumber evidence="4">1.2.4.1</ecNumber>
    </recommendedName>
</protein>
<dbReference type="Pfam" id="PF00676">
    <property type="entry name" value="E1_dh"/>
    <property type="match status" value="1"/>
</dbReference>
<evidence type="ECO:0000256" key="4">
    <source>
        <dbReference type="RuleBase" id="RU366007"/>
    </source>
</evidence>
<evidence type="ECO:0000259" key="5">
    <source>
        <dbReference type="Pfam" id="PF00676"/>
    </source>
</evidence>
<sequence>MAILVKSNVPETLFQVMDTDGKLAEGYTPNLPVEKILEAYKFMNISRQKDKKMLSWQRSGKMANFAPNLGEEGLQAAVALAMHKNDWLAPAFRSDCLMIMRGVPIHKLMLYWAGNELGSVFPEGVNVLPINIIIGSQISQNAGLGYALKYQGKKAVSVSFIGDGGTAEGEFYEGINLAAIHKWNSLFCVNNNGFAISTRLKDESAVSDISSKAIAFGIPRVRVDGNDFFASYDAARDALAYIRSGMGPVLIEFVTYRQGPHTTSDDPTIYRTAEEHAEGMKKDPIERLNKWLVANGHWDATKEEAMQKEIADLVESEYKICAELMHNVTVDDLFDVQYGTITPELARQKELAKKYFK</sequence>
<feature type="domain" description="Dehydrogenase E1 component" evidence="5">
    <location>
        <begin position="40"/>
        <end position="321"/>
    </location>
</feature>
<dbReference type="Gene3D" id="3.40.50.970">
    <property type="match status" value="1"/>
</dbReference>
<dbReference type="NCBIfam" id="TIGR03181">
    <property type="entry name" value="PDH_E1_alph_x"/>
    <property type="match status" value="1"/>
</dbReference>
<dbReference type="InterPro" id="IPR029061">
    <property type="entry name" value="THDP-binding"/>
</dbReference>
<evidence type="ECO:0000256" key="3">
    <source>
        <dbReference type="ARBA" id="ARBA00023052"/>
    </source>
</evidence>
<proteinExistence type="predicted"/>
<dbReference type="PANTHER" id="PTHR43380">
    <property type="entry name" value="2-OXOISOVALERATE DEHYDROGENASE SUBUNIT ALPHA, MITOCHONDRIAL"/>
    <property type="match status" value="1"/>
</dbReference>
<dbReference type="Proteomes" id="UP000261764">
    <property type="component" value="Chromosome I"/>
</dbReference>
<gene>
    <name evidence="6" type="ORF">MAMA39_00760</name>
</gene>
<name>A0A292IH06_9MOLU</name>
<keyword evidence="3 4" id="KW-0786">Thiamine pyrophosphate</keyword>
<dbReference type="CDD" id="cd02000">
    <property type="entry name" value="TPP_E1_PDC_ADC_BCADC"/>
    <property type="match status" value="1"/>
</dbReference>
<keyword evidence="7" id="KW-1185">Reference proteome</keyword>
<evidence type="ECO:0000256" key="1">
    <source>
        <dbReference type="ARBA" id="ARBA00001964"/>
    </source>
</evidence>
<dbReference type="EC" id="1.2.4.1" evidence="4"/>